<dbReference type="InterPro" id="IPR018060">
    <property type="entry name" value="HTH_AraC"/>
</dbReference>
<dbReference type="PANTHER" id="PTHR43436">
    <property type="entry name" value="ARAC-FAMILY TRANSCRIPTIONAL REGULATOR"/>
    <property type="match status" value="1"/>
</dbReference>
<keyword evidence="3" id="KW-0804">Transcription</keyword>
<feature type="domain" description="HTH araC/xylS-type" evidence="5">
    <location>
        <begin position="190"/>
        <end position="288"/>
    </location>
</feature>
<dbReference type="InterPro" id="IPR018062">
    <property type="entry name" value="HTH_AraC-typ_CS"/>
</dbReference>
<dbReference type="AlphaFoldDB" id="A0A1M5WWX5"/>
<protein>
    <submittedName>
        <fullName evidence="6">Helix-turn-helix domain-containing protein</fullName>
    </submittedName>
</protein>
<dbReference type="PROSITE" id="PS00041">
    <property type="entry name" value="HTH_ARAC_FAMILY_1"/>
    <property type="match status" value="1"/>
</dbReference>
<dbReference type="InterPro" id="IPR009057">
    <property type="entry name" value="Homeodomain-like_sf"/>
</dbReference>
<dbReference type="SUPFAM" id="SSF46689">
    <property type="entry name" value="Homeodomain-like"/>
    <property type="match status" value="2"/>
</dbReference>
<dbReference type="PROSITE" id="PS01124">
    <property type="entry name" value="HTH_ARAC_FAMILY_2"/>
    <property type="match status" value="1"/>
</dbReference>
<evidence type="ECO:0000256" key="1">
    <source>
        <dbReference type="ARBA" id="ARBA00023015"/>
    </source>
</evidence>
<sequence>MMESLTELRVLIEQYCSDGGVAAVLPRVSLLRSDASTLPIQAVYEPMLCIVAQGRKRVFLGNGSFEYDAAKYLIVSIDLPVTGSICEASADHPYLAFSLKLDLAALAALVLDMSEPANDARPPAGLAVSALTADLLDPVVRLLRLLRQPREIAILAPLIEREILYRLLLGEQGAMLRQIALANSHLARISGAIDWIKRNYAQPFRIESVARIANMSASSFHRHFKAVTAMSPQQYQKRIRLQEARRLLLTQQADIASIGFTVGYESPSQFSREYSRLFGAPPGRDAGRLRGSPQDPQRLMEPV</sequence>
<evidence type="ECO:0000256" key="3">
    <source>
        <dbReference type="ARBA" id="ARBA00023163"/>
    </source>
</evidence>
<accession>A0A1M5WWX5</accession>
<dbReference type="GO" id="GO:0003700">
    <property type="term" value="F:DNA-binding transcription factor activity"/>
    <property type="evidence" value="ECO:0007669"/>
    <property type="project" value="InterPro"/>
</dbReference>
<keyword evidence="2" id="KW-0238">DNA-binding</keyword>
<feature type="region of interest" description="Disordered" evidence="4">
    <location>
        <begin position="275"/>
        <end position="303"/>
    </location>
</feature>
<dbReference type="Proteomes" id="UP000184226">
    <property type="component" value="Unassembled WGS sequence"/>
</dbReference>
<evidence type="ECO:0000259" key="5">
    <source>
        <dbReference type="PROSITE" id="PS01124"/>
    </source>
</evidence>
<proteinExistence type="predicted"/>
<dbReference type="Gene3D" id="1.10.10.60">
    <property type="entry name" value="Homeodomain-like"/>
    <property type="match status" value="2"/>
</dbReference>
<dbReference type="GO" id="GO:0043565">
    <property type="term" value="F:sequence-specific DNA binding"/>
    <property type="evidence" value="ECO:0007669"/>
    <property type="project" value="InterPro"/>
</dbReference>
<dbReference type="Pfam" id="PF06719">
    <property type="entry name" value="AraC_N"/>
    <property type="match status" value="1"/>
</dbReference>
<dbReference type="Pfam" id="PF12833">
    <property type="entry name" value="HTH_18"/>
    <property type="match status" value="1"/>
</dbReference>
<dbReference type="OrthoDB" id="34150at2"/>
<gene>
    <name evidence="6" type="ORF">SAMN04488135_10626</name>
</gene>
<dbReference type="PANTHER" id="PTHR43436:SF1">
    <property type="entry name" value="TRANSCRIPTIONAL REGULATORY PROTEIN"/>
    <property type="match status" value="1"/>
</dbReference>
<evidence type="ECO:0000256" key="4">
    <source>
        <dbReference type="SAM" id="MobiDB-lite"/>
    </source>
</evidence>
<dbReference type="EMBL" id="FQXE01000006">
    <property type="protein sequence ID" value="SHH92156.1"/>
    <property type="molecule type" value="Genomic_DNA"/>
</dbReference>
<dbReference type="STRING" id="658167.SAMN04488135_10626"/>
<organism evidence="6 7">
    <name type="scientific">Pollutimonas bauzanensis</name>
    <dbReference type="NCBI Taxonomy" id="658167"/>
    <lineage>
        <taxon>Bacteria</taxon>
        <taxon>Pseudomonadati</taxon>
        <taxon>Pseudomonadota</taxon>
        <taxon>Betaproteobacteria</taxon>
        <taxon>Burkholderiales</taxon>
        <taxon>Alcaligenaceae</taxon>
        <taxon>Pollutimonas</taxon>
    </lineage>
</organism>
<dbReference type="RefSeq" id="WP_073103461.1">
    <property type="nucleotide sequence ID" value="NZ_FQXE01000006.1"/>
</dbReference>
<keyword evidence="1" id="KW-0805">Transcription regulation</keyword>
<dbReference type="InterPro" id="IPR009594">
    <property type="entry name" value="Tscrpt_reg_HTH_AraC_N"/>
</dbReference>
<reference evidence="6 7" key="1">
    <citation type="submission" date="2016-11" db="EMBL/GenBank/DDBJ databases">
        <authorList>
            <person name="Jaros S."/>
            <person name="Januszkiewicz K."/>
            <person name="Wedrychowicz H."/>
        </authorList>
    </citation>
    <scope>NUCLEOTIDE SEQUENCE [LARGE SCALE GENOMIC DNA]</scope>
    <source>
        <strain evidence="6 7">CGMCC 1.10190</strain>
    </source>
</reference>
<evidence type="ECO:0000313" key="6">
    <source>
        <dbReference type="EMBL" id="SHH92156.1"/>
    </source>
</evidence>
<name>A0A1M5WWX5_9BURK</name>
<evidence type="ECO:0000313" key="7">
    <source>
        <dbReference type="Proteomes" id="UP000184226"/>
    </source>
</evidence>
<keyword evidence="7" id="KW-1185">Reference proteome</keyword>
<dbReference type="SMART" id="SM00342">
    <property type="entry name" value="HTH_ARAC"/>
    <property type="match status" value="1"/>
</dbReference>
<evidence type="ECO:0000256" key="2">
    <source>
        <dbReference type="ARBA" id="ARBA00023125"/>
    </source>
</evidence>